<keyword evidence="5" id="KW-1185">Reference proteome</keyword>
<comment type="caution">
    <text evidence="4">The sequence shown here is derived from an EMBL/GenBank/DDBJ whole genome shotgun (WGS) entry which is preliminary data.</text>
</comment>
<keyword evidence="4" id="KW-0067">ATP-binding</keyword>
<dbReference type="Pfam" id="PF13581">
    <property type="entry name" value="HATPase_c_2"/>
    <property type="match status" value="1"/>
</dbReference>
<dbReference type="PANTHER" id="PTHR35526:SF3">
    <property type="entry name" value="ANTI-SIGMA-F FACTOR RSBW"/>
    <property type="match status" value="1"/>
</dbReference>
<dbReference type="RefSeq" id="WP_344445958.1">
    <property type="nucleotide sequence ID" value="NZ_BAAALF010000199.1"/>
</dbReference>
<dbReference type="EMBL" id="BAAALF010000199">
    <property type="protein sequence ID" value="GAA1269272.1"/>
    <property type="molecule type" value="Genomic_DNA"/>
</dbReference>
<evidence type="ECO:0000256" key="1">
    <source>
        <dbReference type="ARBA" id="ARBA00022527"/>
    </source>
</evidence>
<accession>A0ABP4HMX6</accession>
<dbReference type="InterPro" id="IPR003594">
    <property type="entry name" value="HATPase_dom"/>
</dbReference>
<dbReference type="PANTHER" id="PTHR35526">
    <property type="entry name" value="ANTI-SIGMA-F FACTOR RSBW-RELATED"/>
    <property type="match status" value="1"/>
</dbReference>
<dbReference type="Gene3D" id="3.30.565.10">
    <property type="entry name" value="Histidine kinase-like ATPase, C-terminal domain"/>
    <property type="match status" value="1"/>
</dbReference>
<evidence type="ECO:0000313" key="5">
    <source>
        <dbReference type="Proteomes" id="UP001500037"/>
    </source>
</evidence>
<evidence type="ECO:0000313" key="4">
    <source>
        <dbReference type="EMBL" id="GAA1269272.1"/>
    </source>
</evidence>
<dbReference type="GO" id="GO:0005524">
    <property type="term" value="F:ATP binding"/>
    <property type="evidence" value="ECO:0007669"/>
    <property type="project" value="UniProtKB-KW"/>
</dbReference>
<keyword evidence="1" id="KW-0418">Kinase</keyword>
<dbReference type="Proteomes" id="UP001500037">
    <property type="component" value="Unassembled WGS sequence"/>
</dbReference>
<evidence type="ECO:0000256" key="2">
    <source>
        <dbReference type="SAM" id="MobiDB-lite"/>
    </source>
</evidence>
<organism evidence="4 5">
    <name type="scientific">Kitasatospora nipponensis</name>
    <dbReference type="NCBI Taxonomy" id="258049"/>
    <lineage>
        <taxon>Bacteria</taxon>
        <taxon>Bacillati</taxon>
        <taxon>Actinomycetota</taxon>
        <taxon>Actinomycetes</taxon>
        <taxon>Kitasatosporales</taxon>
        <taxon>Streptomycetaceae</taxon>
        <taxon>Kitasatospora</taxon>
    </lineage>
</organism>
<feature type="region of interest" description="Disordered" evidence="2">
    <location>
        <begin position="1"/>
        <end position="24"/>
    </location>
</feature>
<gene>
    <name evidence="4" type="ORF">GCM10009665_67280</name>
</gene>
<protein>
    <submittedName>
        <fullName evidence="4">ATP-binding protein</fullName>
    </submittedName>
</protein>
<proteinExistence type="predicted"/>
<evidence type="ECO:0000259" key="3">
    <source>
        <dbReference type="Pfam" id="PF13581"/>
    </source>
</evidence>
<keyword evidence="1" id="KW-0723">Serine/threonine-protein kinase</keyword>
<feature type="domain" description="Histidine kinase/HSP90-like ATPase" evidence="3">
    <location>
        <begin position="63"/>
        <end position="147"/>
    </location>
</feature>
<dbReference type="InterPro" id="IPR050267">
    <property type="entry name" value="Anti-sigma-factor_SerPK"/>
</dbReference>
<dbReference type="CDD" id="cd16936">
    <property type="entry name" value="HATPase_RsbW-like"/>
    <property type="match status" value="1"/>
</dbReference>
<dbReference type="InterPro" id="IPR036890">
    <property type="entry name" value="HATPase_C_sf"/>
</dbReference>
<reference evidence="5" key="1">
    <citation type="journal article" date="2019" name="Int. J. Syst. Evol. Microbiol.">
        <title>The Global Catalogue of Microorganisms (GCM) 10K type strain sequencing project: providing services to taxonomists for standard genome sequencing and annotation.</title>
        <authorList>
            <consortium name="The Broad Institute Genomics Platform"/>
            <consortium name="The Broad Institute Genome Sequencing Center for Infectious Disease"/>
            <person name="Wu L."/>
            <person name="Ma J."/>
        </authorList>
    </citation>
    <scope>NUCLEOTIDE SEQUENCE [LARGE SCALE GENOMIC DNA]</scope>
    <source>
        <strain evidence="5">JCM 13004</strain>
    </source>
</reference>
<keyword evidence="4" id="KW-0547">Nucleotide-binding</keyword>
<name>A0ABP4HMX6_9ACTN</name>
<dbReference type="SUPFAM" id="SSF55874">
    <property type="entry name" value="ATPase domain of HSP90 chaperone/DNA topoisomerase II/histidine kinase"/>
    <property type="match status" value="1"/>
</dbReference>
<sequence>MRSERSAPGRRRPQPGLPAGGQIRRLALPGPGAAVGRCRDFTHQALWDWRWLPPASEDQRLVAEDVLLLVSELVTNAAQHAGGARELVLRGTAGRLRVEVVDASPAAPAPRTPGRAGRPGGHGLFVVAALSREWGWAPHGPGKAVWLEVDSAADHPDTDAG</sequence>
<keyword evidence="1" id="KW-0808">Transferase</keyword>